<keyword evidence="6 9" id="KW-1133">Transmembrane helix</keyword>
<dbReference type="InterPro" id="IPR003148">
    <property type="entry name" value="RCK_N"/>
</dbReference>
<evidence type="ECO:0000256" key="1">
    <source>
        <dbReference type="ARBA" id="ARBA00004141"/>
    </source>
</evidence>
<dbReference type="PANTHER" id="PTHR42751:SF1">
    <property type="entry name" value="CATION_PROTON ANTIPORTER YBAL-RELATED"/>
    <property type="match status" value="1"/>
</dbReference>
<evidence type="ECO:0000313" key="12">
    <source>
        <dbReference type="EMBL" id="RRC96743.1"/>
    </source>
</evidence>
<feature type="transmembrane region" description="Helical" evidence="9">
    <location>
        <begin position="333"/>
        <end position="352"/>
    </location>
</feature>
<name>A0A3P1SHH8_9GAMM</name>
<dbReference type="PANTHER" id="PTHR42751">
    <property type="entry name" value="SODIUM/HYDROGEN EXCHANGER FAMILY/TRKA DOMAIN PROTEIN"/>
    <property type="match status" value="1"/>
</dbReference>
<feature type="transmembrane region" description="Helical" evidence="9">
    <location>
        <begin position="270"/>
        <end position="290"/>
    </location>
</feature>
<keyword evidence="7" id="KW-0406">Ion transport</keyword>
<evidence type="ECO:0000256" key="4">
    <source>
        <dbReference type="ARBA" id="ARBA00022449"/>
    </source>
</evidence>
<keyword evidence="4" id="KW-0050">Antiport</keyword>
<evidence type="ECO:0000256" key="3">
    <source>
        <dbReference type="ARBA" id="ARBA00022448"/>
    </source>
</evidence>
<dbReference type="AlphaFoldDB" id="A0A3P1SHH8"/>
<evidence type="ECO:0000256" key="7">
    <source>
        <dbReference type="ARBA" id="ARBA00023065"/>
    </source>
</evidence>
<dbReference type="Pfam" id="PF00999">
    <property type="entry name" value="Na_H_Exchanger"/>
    <property type="match status" value="1"/>
</dbReference>
<feature type="transmembrane region" description="Helical" evidence="9">
    <location>
        <begin position="245"/>
        <end position="264"/>
    </location>
</feature>
<evidence type="ECO:0000256" key="2">
    <source>
        <dbReference type="ARBA" id="ARBA00005551"/>
    </source>
</evidence>
<keyword evidence="3" id="KW-0813">Transport</keyword>
<dbReference type="Pfam" id="PF02254">
    <property type="entry name" value="TrkA_N"/>
    <property type="match status" value="1"/>
</dbReference>
<evidence type="ECO:0000259" key="10">
    <source>
        <dbReference type="Pfam" id="PF00999"/>
    </source>
</evidence>
<proteinExistence type="inferred from homology"/>
<dbReference type="InterPro" id="IPR036291">
    <property type="entry name" value="NAD(P)-bd_dom_sf"/>
</dbReference>
<dbReference type="Gene3D" id="3.40.50.720">
    <property type="entry name" value="NAD(P)-binding Rossmann-like Domain"/>
    <property type="match status" value="1"/>
</dbReference>
<gene>
    <name evidence="12" type="ORF">EHS89_20520</name>
</gene>
<feature type="transmembrane region" description="Helical" evidence="9">
    <location>
        <begin position="169"/>
        <end position="185"/>
    </location>
</feature>
<comment type="subcellular location">
    <subcellularLocation>
        <location evidence="1">Membrane</location>
        <topology evidence="1">Multi-pass membrane protein</topology>
    </subcellularLocation>
</comment>
<dbReference type="GO" id="GO:1902600">
    <property type="term" value="P:proton transmembrane transport"/>
    <property type="evidence" value="ECO:0007669"/>
    <property type="project" value="InterPro"/>
</dbReference>
<organism evidence="12 13">
    <name type="scientific">Amphritea balenae</name>
    <dbReference type="NCBI Taxonomy" id="452629"/>
    <lineage>
        <taxon>Bacteria</taxon>
        <taxon>Pseudomonadati</taxon>
        <taxon>Pseudomonadota</taxon>
        <taxon>Gammaproteobacteria</taxon>
        <taxon>Oceanospirillales</taxon>
        <taxon>Oceanospirillaceae</taxon>
        <taxon>Amphritea</taxon>
    </lineage>
</organism>
<keyword evidence="5 9" id="KW-0812">Transmembrane</keyword>
<feature type="domain" description="RCK N-terminal" evidence="11">
    <location>
        <begin position="387"/>
        <end position="502"/>
    </location>
</feature>
<dbReference type="GO" id="GO:0015297">
    <property type="term" value="F:antiporter activity"/>
    <property type="evidence" value="ECO:0007669"/>
    <property type="project" value="UniProtKB-KW"/>
</dbReference>
<dbReference type="InterPro" id="IPR038770">
    <property type="entry name" value="Na+/solute_symporter_sf"/>
</dbReference>
<dbReference type="Proteomes" id="UP000267535">
    <property type="component" value="Unassembled WGS sequence"/>
</dbReference>
<dbReference type="Gene3D" id="1.20.1530.20">
    <property type="match status" value="1"/>
</dbReference>
<dbReference type="GO" id="GO:0006813">
    <property type="term" value="P:potassium ion transport"/>
    <property type="evidence" value="ECO:0007669"/>
    <property type="project" value="InterPro"/>
</dbReference>
<dbReference type="EMBL" id="RQXV01000018">
    <property type="protein sequence ID" value="RRC96743.1"/>
    <property type="molecule type" value="Genomic_DNA"/>
</dbReference>
<comment type="caution">
    <text evidence="12">The sequence shown here is derived from an EMBL/GenBank/DDBJ whole genome shotgun (WGS) entry which is preliminary data.</text>
</comment>
<dbReference type="GO" id="GO:0016020">
    <property type="term" value="C:membrane"/>
    <property type="evidence" value="ECO:0007669"/>
    <property type="project" value="UniProtKB-SubCell"/>
</dbReference>
<reference evidence="12 13" key="1">
    <citation type="submission" date="2018-11" db="EMBL/GenBank/DDBJ databases">
        <title>The draft genome sequence of Amphritea balenae JAMM 1525T.</title>
        <authorList>
            <person name="Fang Z."/>
            <person name="Zhang Y."/>
            <person name="Han X."/>
        </authorList>
    </citation>
    <scope>NUCLEOTIDE SEQUENCE [LARGE SCALE GENOMIC DNA]</scope>
    <source>
        <strain evidence="12 13">JAMM 1525</strain>
    </source>
</reference>
<dbReference type="OrthoDB" id="3418949at2"/>
<feature type="transmembrane region" description="Helical" evidence="9">
    <location>
        <begin position="110"/>
        <end position="131"/>
    </location>
</feature>
<dbReference type="RefSeq" id="WP_124928046.1">
    <property type="nucleotide sequence ID" value="NZ_RQXV01000018.1"/>
</dbReference>
<keyword evidence="13" id="KW-1185">Reference proteome</keyword>
<keyword evidence="8 9" id="KW-0472">Membrane</keyword>
<evidence type="ECO:0000256" key="5">
    <source>
        <dbReference type="ARBA" id="ARBA00022692"/>
    </source>
</evidence>
<evidence type="ECO:0000256" key="6">
    <source>
        <dbReference type="ARBA" id="ARBA00022989"/>
    </source>
</evidence>
<evidence type="ECO:0000256" key="8">
    <source>
        <dbReference type="ARBA" id="ARBA00023136"/>
    </source>
</evidence>
<evidence type="ECO:0000256" key="9">
    <source>
        <dbReference type="SAM" id="Phobius"/>
    </source>
</evidence>
<comment type="similarity">
    <text evidence="2">Belongs to the monovalent cation:proton antiporter 2 (CPA2) transporter (TC 2.A.37) family.</text>
</comment>
<feature type="transmembrane region" description="Helical" evidence="9">
    <location>
        <begin position="7"/>
        <end position="35"/>
    </location>
</feature>
<dbReference type="InterPro" id="IPR006153">
    <property type="entry name" value="Cation/H_exchanger_TM"/>
</dbReference>
<feature type="transmembrane region" description="Helical" evidence="9">
    <location>
        <begin position="47"/>
        <end position="64"/>
    </location>
</feature>
<evidence type="ECO:0000313" key="13">
    <source>
        <dbReference type="Proteomes" id="UP000267535"/>
    </source>
</evidence>
<evidence type="ECO:0000259" key="11">
    <source>
        <dbReference type="Pfam" id="PF02254"/>
    </source>
</evidence>
<sequence>MDFIWILFAYFCGLTVKLTGLPPLIGFLLAGFVLHYLGIEPSPSLDILADLGITLMLFTIGLKLNVKDLLKREIWFATVSHMSFWFVLFGGLTLLLASIALPFFSTANLTTAALLGFAFSFSSTVCIVKLLEENGELKTRHGQLAIGVLVMQDIAAVIFLVFATGKIPSLWALLLFGLIFARPLLGKLLERAGHGEMLPLTGFFFALGGYELFHLVGIKGDLGALVFGILLSQHSKATELTKSLLSFKDLFLIGFFLSIGFTALPTWSMFAIALLIALLISVKFVLFFILFTRLKLRSRTSYLAALALSNFSEFGLIVAALSVDSGWLSNEWLVIMALAVSLSFIATSAIYPRAHQLYTKYKQPLRRFQHTERLTADQINQPADADILVIGLGRVGKGAYRSLQNMVDNRVAGLDSDQRRVAELQKMGMSVIVGDGEDADFWEAFDTSKVRLILLALPAIDDIRNITFQLRSAGYTGAVAAIARFEDDRKQLLKAGIDKVFNFYKEAGTGFAEDSLMLIQSSVSAHQNDTRSMDKSGPAKL</sequence>
<accession>A0A3P1SHH8</accession>
<dbReference type="SUPFAM" id="SSF51735">
    <property type="entry name" value="NAD(P)-binding Rossmann-fold domains"/>
    <property type="match status" value="1"/>
</dbReference>
<feature type="domain" description="Cation/H+ exchanger transmembrane" evidence="10">
    <location>
        <begin position="7"/>
        <end position="345"/>
    </location>
</feature>
<feature type="transmembrane region" description="Helical" evidence="9">
    <location>
        <begin position="302"/>
        <end position="321"/>
    </location>
</feature>
<feature type="transmembrane region" description="Helical" evidence="9">
    <location>
        <begin position="84"/>
        <end position="104"/>
    </location>
</feature>
<protein>
    <submittedName>
        <fullName evidence="12">Potassium transporter Kef</fullName>
    </submittedName>
</protein>